<proteinExistence type="predicted"/>
<protein>
    <submittedName>
        <fullName evidence="1">Uncharacterized protein</fullName>
    </submittedName>
</protein>
<dbReference type="Gene3D" id="3.40.50.1220">
    <property type="entry name" value="TPP-binding domain"/>
    <property type="match status" value="1"/>
</dbReference>
<evidence type="ECO:0000313" key="1">
    <source>
        <dbReference type="EMBL" id="RUT43728.1"/>
    </source>
</evidence>
<dbReference type="Pfam" id="PF13289">
    <property type="entry name" value="SIR2_2"/>
    <property type="match status" value="1"/>
</dbReference>
<accession>A0A433Y4V2</accession>
<dbReference type="RefSeq" id="WP_127193743.1">
    <property type="nucleotide sequence ID" value="NZ_RZNY01000018.1"/>
</dbReference>
<dbReference type="EMBL" id="RZNY01000018">
    <property type="protein sequence ID" value="RUT43728.1"/>
    <property type="molecule type" value="Genomic_DNA"/>
</dbReference>
<dbReference type="OrthoDB" id="7054911at2"/>
<name>A0A433Y4V2_9BACL</name>
<dbReference type="InterPro" id="IPR029035">
    <property type="entry name" value="DHS-like_NAD/FAD-binding_dom"/>
</dbReference>
<gene>
    <name evidence="1" type="ORF">EJP82_19510</name>
</gene>
<comment type="caution">
    <text evidence="1">The sequence shown here is derived from an EMBL/GenBank/DDBJ whole genome shotgun (WGS) entry which is preliminary data.</text>
</comment>
<dbReference type="Proteomes" id="UP000279446">
    <property type="component" value="Unassembled WGS sequence"/>
</dbReference>
<organism evidence="1 2">
    <name type="scientific">Paenibacillus anaericanus</name>
    <dbReference type="NCBI Taxonomy" id="170367"/>
    <lineage>
        <taxon>Bacteria</taxon>
        <taxon>Bacillati</taxon>
        <taxon>Bacillota</taxon>
        <taxon>Bacilli</taxon>
        <taxon>Bacillales</taxon>
        <taxon>Paenibacillaceae</taxon>
        <taxon>Paenibacillus</taxon>
    </lineage>
</organism>
<dbReference type="AlphaFoldDB" id="A0A433Y4V2"/>
<sequence>MSTVYIFGAGASFPEGAPLISNFIGRSFEKLANDTSEPIISTWKFLSDYFGKNPSSSSAAINDYPTIDEIVTIVDYAISNNYSLSSFHTTTKLNQIKRGLVNLISRTIVESITSNEKHKRFINELFIKRKEVNIISLNYDTLLDDAINNAYKKSQKQKINYGFDSILTTTPRFNLLKLHGSLNWSLCPFCQKIHVHNTPVAHLLYSNYYTCTICGNTYSEPVIITPTLLKSYNIQRLNNVWLAAADSVSQAKRLIFIGYSMALSDYPIINLIKSAISRKNILEEVIIIGVDSDKTQLGKRYCKIFGDRIKIAFDGNGFLGQTHWGTVFPDDLSIRSK</sequence>
<evidence type="ECO:0000313" key="2">
    <source>
        <dbReference type="Proteomes" id="UP000279446"/>
    </source>
</evidence>
<dbReference type="SUPFAM" id="SSF52467">
    <property type="entry name" value="DHS-like NAD/FAD-binding domain"/>
    <property type="match status" value="1"/>
</dbReference>
<keyword evidence="2" id="KW-1185">Reference proteome</keyword>
<reference evidence="1 2" key="1">
    <citation type="submission" date="2018-12" db="EMBL/GenBank/DDBJ databases">
        <authorList>
            <person name="Sun L."/>
            <person name="Chen Z."/>
        </authorList>
    </citation>
    <scope>NUCLEOTIDE SEQUENCE [LARGE SCALE GENOMIC DNA]</scope>
    <source>
        <strain evidence="1 2">DSM 15890</strain>
    </source>
</reference>